<dbReference type="EMBL" id="AP023356">
    <property type="protein sequence ID" value="BCJ48016.1"/>
    <property type="molecule type" value="Genomic_DNA"/>
</dbReference>
<dbReference type="Gene3D" id="3.40.50.200">
    <property type="entry name" value="Peptidase S8/S53 domain"/>
    <property type="match status" value="1"/>
</dbReference>
<feature type="domain" description="Peptidase S8/S53" evidence="7">
    <location>
        <begin position="30"/>
        <end position="234"/>
    </location>
</feature>
<dbReference type="Pfam" id="PF00082">
    <property type="entry name" value="Peptidase_S8"/>
    <property type="match status" value="1"/>
</dbReference>
<evidence type="ECO:0000313" key="8">
    <source>
        <dbReference type="EMBL" id="BCJ48016.1"/>
    </source>
</evidence>
<keyword evidence="6" id="KW-0472">Membrane</keyword>
<evidence type="ECO:0000256" key="6">
    <source>
        <dbReference type="SAM" id="Phobius"/>
    </source>
</evidence>
<keyword evidence="6" id="KW-1133">Transmembrane helix</keyword>
<evidence type="ECO:0000256" key="3">
    <source>
        <dbReference type="ARBA" id="ARBA00022801"/>
    </source>
</evidence>
<keyword evidence="6" id="KW-0812">Transmembrane</keyword>
<feature type="active site" description="Charge relay system" evidence="5">
    <location>
        <position position="65"/>
    </location>
</feature>
<sequence>MVWRLWTLVACAPLVPVVHGPYPAVPVASGAGVRVAVVDSGVDPSNGQVAGRVAAGRGGRDCVGHGTAVAASVLAVAPRAVIVPVRVGDGDPGDAGGVARVAEGIRWAAGPGHAQVINISLVVAADDRRVRSAVAEALGRGVVVVAAVGNQPGAGRRFPAGYPGVIGVGAILSSGEPAPFSPAGPDVDLVAVGDGGTSFAAGFVSGAAALVRERFPGASAGEVARRLAATADAGRRLNPYRAVTAAGSGPLAAPSPFRYAHSNVTPRRRAYWPVVAALGAGAVAAVIGAVVARARRRRWRPAAQL</sequence>
<dbReference type="PANTHER" id="PTHR43806">
    <property type="entry name" value="PEPTIDASE S8"/>
    <property type="match status" value="1"/>
</dbReference>
<evidence type="ECO:0000256" key="2">
    <source>
        <dbReference type="ARBA" id="ARBA00022670"/>
    </source>
</evidence>
<keyword evidence="2 5" id="KW-0645">Protease</keyword>
<reference evidence="8 9" key="1">
    <citation type="submission" date="2020-08" db="EMBL/GenBank/DDBJ databases">
        <title>Whole genome shotgun sequence of Actinoplanes ianthinogenes NBRC 13996.</title>
        <authorList>
            <person name="Komaki H."/>
            <person name="Tamura T."/>
        </authorList>
    </citation>
    <scope>NUCLEOTIDE SEQUENCE [LARGE SCALE GENOMIC DNA]</scope>
    <source>
        <strain evidence="8 9">NBRC 13996</strain>
    </source>
</reference>
<dbReference type="InterPro" id="IPR050131">
    <property type="entry name" value="Peptidase_S8_subtilisin-like"/>
</dbReference>
<organism evidence="8 9">
    <name type="scientific">Actinoplanes ianthinogenes</name>
    <dbReference type="NCBI Taxonomy" id="122358"/>
    <lineage>
        <taxon>Bacteria</taxon>
        <taxon>Bacillati</taxon>
        <taxon>Actinomycetota</taxon>
        <taxon>Actinomycetes</taxon>
        <taxon>Micromonosporales</taxon>
        <taxon>Micromonosporaceae</taxon>
        <taxon>Actinoplanes</taxon>
    </lineage>
</organism>
<proteinExistence type="inferred from homology"/>
<keyword evidence="9" id="KW-1185">Reference proteome</keyword>
<keyword evidence="4 5" id="KW-0720">Serine protease</keyword>
<dbReference type="PROSITE" id="PS00136">
    <property type="entry name" value="SUBTILASE_ASP"/>
    <property type="match status" value="1"/>
</dbReference>
<dbReference type="InterPro" id="IPR000209">
    <property type="entry name" value="Peptidase_S8/S53_dom"/>
</dbReference>
<feature type="transmembrane region" description="Helical" evidence="6">
    <location>
        <begin position="270"/>
        <end position="292"/>
    </location>
</feature>
<evidence type="ECO:0000259" key="7">
    <source>
        <dbReference type="Pfam" id="PF00082"/>
    </source>
</evidence>
<comment type="similarity">
    <text evidence="1 5">Belongs to the peptidase S8 family.</text>
</comment>
<dbReference type="InterPro" id="IPR036852">
    <property type="entry name" value="Peptidase_S8/S53_dom_sf"/>
</dbReference>
<dbReference type="Proteomes" id="UP000676967">
    <property type="component" value="Chromosome"/>
</dbReference>
<accession>A0ABN6CS48</accession>
<evidence type="ECO:0000256" key="5">
    <source>
        <dbReference type="PROSITE-ProRule" id="PRU01240"/>
    </source>
</evidence>
<evidence type="ECO:0000256" key="1">
    <source>
        <dbReference type="ARBA" id="ARBA00011073"/>
    </source>
</evidence>
<name>A0ABN6CS48_9ACTN</name>
<dbReference type="InterPro" id="IPR023827">
    <property type="entry name" value="Peptidase_S8_Asp-AS"/>
</dbReference>
<dbReference type="InterPro" id="IPR015500">
    <property type="entry name" value="Peptidase_S8_subtilisin-rel"/>
</dbReference>
<evidence type="ECO:0000313" key="9">
    <source>
        <dbReference type="Proteomes" id="UP000676967"/>
    </source>
</evidence>
<dbReference type="PRINTS" id="PR00723">
    <property type="entry name" value="SUBTILISIN"/>
</dbReference>
<dbReference type="PANTHER" id="PTHR43806:SF11">
    <property type="entry name" value="CEREVISIN-RELATED"/>
    <property type="match status" value="1"/>
</dbReference>
<evidence type="ECO:0000256" key="4">
    <source>
        <dbReference type="ARBA" id="ARBA00022825"/>
    </source>
</evidence>
<feature type="active site" description="Charge relay system" evidence="5">
    <location>
        <position position="198"/>
    </location>
</feature>
<dbReference type="PROSITE" id="PS51892">
    <property type="entry name" value="SUBTILASE"/>
    <property type="match status" value="1"/>
</dbReference>
<gene>
    <name evidence="8" type="ORF">Aiant_86730</name>
</gene>
<feature type="active site" description="Charge relay system" evidence="5">
    <location>
        <position position="39"/>
    </location>
</feature>
<dbReference type="SUPFAM" id="SSF52743">
    <property type="entry name" value="Subtilisin-like"/>
    <property type="match status" value="1"/>
</dbReference>
<protein>
    <recommendedName>
        <fullName evidence="7">Peptidase S8/S53 domain-containing protein</fullName>
    </recommendedName>
</protein>
<keyword evidence="3 5" id="KW-0378">Hydrolase</keyword>
<dbReference type="RefSeq" id="WP_189330352.1">
    <property type="nucleotide sequence ID" value="NZ_AP023356.1"/>
</dbReference>